<keyword evidence="1" id="KW-0472">Membrane</keyword>
<accession>A0A170YKG8</accession>
<proteinExistence type="predicted"/>
<reference evidence="2" key="2">
    <citation type="journal article" date="2017" name="J. Med. Entomol.">
        <title>Transcriptome Analysis of the Triatoma infestans (Hemiptera: Reduviidae) Integument.</title>
        <authorList>
            <person name="Calderon-Fernandez G.M."/>
            <person name="Moriconi D.E."/>
            <person name="Dulbecco A.B."/>
            <person name="Juarez M.P."/>
        </authorList>
    </citation>
    <scope>NUCLEOTIDE SEQUENCE</scope>
    <source>
        <strain evidence="2">Int1</strain>
        <tissue evidence="2">Integument</tissue>
    </source>
</reference>
<name>A0A170YKG8_TRIIF</name>
<feature type="transmembrane region" description="Helical" evidence="1">
    <location>
        <begin position="7"/>
        <end position="28"/>
    </location>
</feature>
<keyword evidence="1" id="KW-1133">Transmembrane helix</keyword>
<reference evidence="2" key="1">
    <citation type="submission" date="2016-04" db="EMBL/GenBank/DDBJ databases">
        <authorList>
            <person name="Calderon-Fernandez G.M.Sr."/>
        </authorList>
    </citation>
    <scope>NUCLEOTIDE SEQUENCE</scope>
    <source>
        <strain evidence="2">Int1</strain>
        <tissue evidence="2">Integument</tissue>
    </source>
</reference>
<organism evidence="2">
    <name type="scientific">Triatoma infestans</name>
    <name type="common">Assassin bug</name>
    <dbReference type="NCBI Taxonomy" id="30076"/>
    <lineage>
        <taxon>Eukaryota</taxon>
        <taxon>Metazoa</taxon>
        <taxon>Ecdysozoa</taxon>
        <taxon>Arthropoda</taxon>
        <taxon>Hexapoda</taxon>
        <taxon>Insecta</taxon>
        <taxon>Pterygota</taxon>
        <taxon>Neoptera</taxon>
        <taxon>Paraneoptera</taxon>
        <taxon>Hemiptera</taxon>
        <taxon>Heteroptera</taxon>
        <taxon>Panheteroptera</taxon>
        <taxon>Cimicomorpha</taxon>
        <taxon>Reduviidae</taxon>
        <taxon>Triatominae</taxon>
        <taxon>Triatoma</taxon>
    </lineage>
</organism>
<sequence length="174" mass="20138">MDAMFKNIWTINAFFLAMAIHMVNVIHIQTATPYCLQHYTYDLYLGQEPTFNKTHDVFTSKEKFERHVTWKFVKVQGSAKDYKVINDFENHLLAIDKFETNQNEAKVITRAPDADDDSNIWTIDVEPSHAFLINKFSGQYLYAPNNGAHNLAFTRPLAPVNQSLFKWQVIDCSS</sequence>
<dbReference type="EMBL" id="GEMB01003207">
    <property type="protein sequence ID" value="JAS00005.1"/>
    <property type="molecule type" value="Transcribed_RNA"/>
</dbReference>
<evidence type="ECO:0000256" key="1">
    <source>
        <dbReference type="SAM" id="Phobius"/>
    </source>
</evidence>
<keyword evidence="1" id="KW-0812">Transmembrane</keyword>
<protein>
    <submittedName>
        <fullName evidence="2">Salivary secreted protein</fullName>
    </submittedName>
</protein>
<dbReference type="Gene3D" id="2.80.10.50">
    <property type="match status" value="1"/>
</dbReference>
<dbReference type="AlphaFoldDB" id="A0A170YKG8"/>
<evidence type="ECO:0000313" key="2">
    <source>
        <dbReference type="EMBL" id="JAS00005.1"/>
    </source>
</evidence>